<feature type="compositionally biased region" description="Low complexity" evidence="1">
    <location>
        <begin position="940"/>
        <end position="951"/>
    </location>
</feature>
<feature type="compositionally biased region" description="Basic and acidic residues" evidence="1">
    <location>
        <begin position="808"/>
        <end position="834"/>
    </location>
</feature>
<name>A0A9P9E180_9PLEO</name>
<feature type="compositionally biased region" description="Polar residues" evidence="1">
    <location>
        <begin position="835"/>
        <end position="853"/>
    </location>
</feature>
<sequence>MGDHSTLFPSSIFLLQLPPHSPTPYPYNDIEFISEVESVGSWADGLQAIEDFDWGDQIVTMDSGENAVDLVQDDREISHELVGLNKGESLANPQQPHALHDKVKVSDHSSKAEICETTGVEAGEVQSPILMVEQQGTADENTNVLDSVDRKVLFPPPDHTDVMDTDGVHGSSVGESHPLLEGMELKVDEDFIEPNPNLTSKNHQDTVASQLQQNSELSNKTGSNVFRETTSIFSSRDVSSAQTITDPHPNELEVKILLASLNADVSNQDIALESSMADLTVSDITRKEGNTNDGERDVQILTKSSETEEIVQSTGGVLELAPASSRPNLLLTQGSVAKLEEATRINATLSPKANAELLLNNDDTVTASTANANVNAPVNNKGVESDNPGGSDQALPEQRVDATAEAKRVDISRVSLPKKASHTVEMGRIPMIPRFPIARGRSNTADRRSPSNTSTLSDPPDHMTDDEFDSVLDDTITQLTSKASRTAVPGDNSQFAKSGKRGGLDTAGQEEDKNDGAKKKRKRTMQAIAAPIPLASDLPLSALVRSPRKAAQKATATTQAQFASHRARPTRVANPSSSKKKDKDFKPDRGAKDDDYSGSDSDRPAKKKAKTSRSTGSAGDNGTPKARNPSAAGMKKSRMRGSKRGTMDGADDNNAGVSSRGEIDGDTIAIHEDGEDENEITDHPDTDPDTPTHSSHTTTGNENKEEQDDAISDAVSLSITGQENTARPHSPNSTESSPETKLSMSTPVASPLAEITSTIEEVNDATALLAIPIATYGKRTTRSDTKAEPPTQEALDRAAARKAKKARKGSEAKENHKSKTEGQDLIVKVRERRNPSISKNSDGSKATTVSPTEDTVAPTLKMKGKGKRNSSASQTSQTSKAKLATCSPTCTESTVAPISKSKPNTDHSPSTSTTTTTSPTPNPQSTNPRATIPAKRKTENNSSGVSSVGTTKSPARKRHSTRAASARAEAEKEEEKERNIGERLRRKRG</sequence>
<proteinExistence type="predicted"/>
<feature type="region of interest" description="Disordered" evidence="1">
    <location>
        <begin position="370"/>
        <end position="406"/>
    </location>
</feature>
<dbReference type="EMBL" id="JAGMWT010000004">
    <property type="protein sequence ID" value="KAH7130359.1"/>
    <property type="molecule type" value="Genomic_DNA"/>
</dbReference>
<feature type="compositionally biased region" description="Low complexity" evidence="1">
    <location>
        <begin position="370"/>
        <end position="380"/>
    </location>
</feature>
<gene>
    <name evidence="2" type="ORF">B0J11DRAFT_504149</name>
</gene>
<accession>A0A9P9E180</accession>
<dbReference type="Proteomes" id="UP000700596">
    <property type="component" value="Unassembled WGS sequence"/>
</dbReference>
<feature type="compositionally biased region" description="Low complexity" evidence="1">
    <location>
        <begin position="908"/>
        <end position="928"/>
    </location>
</feature>
<feature type="region of interest" description="Disordered" evidence="1">
    <location>
        <begin position="773"/>
        <end position="989"/>
    </location>
</feature>
<feature type="compositionally biased region" description="Low complexity" evidence="1">
    <location>
        <begin position="689"/>
        <end position="699"/>
    </location>
</feature>
<feature type="compositionally biased region" description="Low complexity" evidence="1">
    <location>
        <begin position="552"/>
        <end position="561"/>
    </location>
</feature>
<feature type="compositionally biased region" description="Basic and acidic residues" evidence="1">
    <location>
        <begin position="968"/>
        <end position="983"/>
    </location>
</feature>
<feature type="compositionally biased region" description="Polar residues" evidence="1">
    <location>
        <begin position="886"/>
        <end position="896"/>
    </location>
</feature>
<feature type="compositionally biased region" description="Polar residues" evidence="1">
    <location>
        <begin position="715"/>
        <end position="748"/>
    </location>
</feature>
<evidence type="ECO:0000313" key="3">
    <source>
        <dbReference type="Proteomes" id="UP000700596"/>
    </source>
</evidence>
<feature type="region of interest" description="Disordered" evidence="1">
    <location>
        <begin position="480"/>
        <end position="749"/>
    </location>
</feature>
<feature type="region of interest" description="Disordered" evidence="1">
    <location>
        <begin position="434"/>
        <end position="468"/>
    </location>
</feature>
<organism evidence="2 3">
    <name type="scientific">Dendryphion nanum</name>
    <dbReference type="NCBI Taxonomy" id="256645"/>
    <lineage>
        <taxon>Eukaryota</taxon>
        <taxon>Fungi</taxon>
        <taxon>Dikarya</taxon>
        <taxon>Ascomycota</taxon>
        <taxon>Pezizomycotina</taxon>
        <taxon>Dothideomycetes</taxon>
        <taxon>Pleosporomycetidae</taxon>
        <taxon>Pleosporales</taxon>
        <taxon>Torulaceae</taxon>
        <taxon>Dendryphion</taxon>
    </lineage>
</organism>
<dbReference type="AlphaFoldDB" id="A0A9P9E180"/>
<feature type="region of interest" description="Disordered" evidence="1">
    <location>
        <begin position="192"/>
        <end position="223"/>
    </location>
</feature>
<protein>
    <submittedName>
        <fullName evidence="2">Uncharacterized protein</fullName>
    </submittedName>
</protein>
<evidence type="ECO:0000256" key="1">
    <source>
        <dbReference type="SAM" id="MobiDB-lite"/>
    </source>
</evidence>
<feature type="compositionally biased region" description="Polar residues" evidence="1">
    <location>
        <begin position="196"/>
        <end position="223"/>
    </location>
</feature>
<evidence type="ECO:0000313" key="2">
    <source>
        <dbReference type="EMBL" id="KAH7130359.1"/>
    </source>
</evidence>
<comment type="caution">
    <text evidence="2">The sequence shown here is derived from an EMBL/GenBank/DDBJ whole genome shotgun (WGS) entry which is preliminary data.</text>
</comment>
<reference evidence="2" key="1">
    <citation type="journal article" date="2021" name="Nat. Commun.">
        <title>Genetic determinants of endophytism in the Arabidopsis root mycobiome.</title>
        <authorList>
            <person name="Mesny F."/>
            <person name="Miyauchi S."/>
            <person name="Thiergart T."/>
            <person name="Pickel B."/>
            <person name="Atanasova L."/>
            <person name="Karlsson M."/>
            <person name="Huettel B."/>
            <person name="Barry K.W."/>
            <person name="Haridas S."/>
            <person name="Chen C."/>
            <person name="Bauer D."/>
            <person name="Andreopoulos W."/>
            <person name="Pangilinan J."/>
            <person name="LaButti K."/>
            <person name="Riley R."/>
            <person name="Lipzen A."/>
            <person name="Clum A."/>
            <person name="Drula E."/>
            <person name="Henrissat B."/>
            <person name="Kohler A."/>
            <person name="Grigoriev I.V."/>
            <person name="Martin F.M."/>
            <person name="Hacquard S."/>
        </authorList>
    </citation>
    <scope>NUCLEOTIDE SEQUENCE</scope>
    <source>
        <strain evidence="2">MPI-CAGE-CH-0243</strain>
    </source>
</reference>
<feature type="compositionally biased region" description="Basic and acidic residues" evidence="1">
    <location>
        <begin position="579"/>
        <end position="604"/>
    </location>
</feature>
<feature type="compositionally biased region" description="Low complexity" evidence="1">
    <location>
        <begin position="870"/>
        <end position="882"/>
    </location>
</feature>
<keyword evidence="3" id="KW-1185">Reference proteome</keyword>